<keyword evidence="3" id="KW-1185">Reference proteome</keyword>
<proteinExistence type="predicted"/>
<comment type="caution">
    <text evidence="2">The sequence shown here is derived from an EMBL/GenBank/DDBJ whole genome shotgun (WGS) entry which is preliminary data.</text>
</comment>
<dbReference type="InterPro" id="IPR005561">
    <property type="entry name" value="ANTAR"/>
</dbReference>
<gene>
    <name evidence="2" type="ORF">RM572_25365</name>
</gene>
<dbReference type="SMART" id="SM01012">
    <property type="entry name" value="ANTAR"/>
    <property type="match status" value="1"/>
</dbReference>
<dbReference type="InterPro" id="IPR035965">
    <property type="entry name" value="PAS-like_dom_sf"/>
</dbReference>
<dbReference type="Proteomes" id="UP001183414">
    <property type="component" value="Unassembled WGS sequence"/>
</dbReference>
<sequence length="215" mass="23647">MAEDAEVAEVTELSGEPTGELTGVYRYDVVADSWWWSDEVFTLHGLTPGQVTPTSKLLREHQHRDDREHARALLEGCLADGEPYSCYHRIVAADGRVRRVVVVGDGQSDTDGRLIGVRGFFVDVTDAVNRQVREVADEAIAAARDSQEDVDLARGIVMGVYGVDAEAALAILRRHSQHTNTRLRDIAASLVAAAPAPPGSLRTELRRRLERAFYA</sequence>
<dbReference type="Gene3D" id="3.30.450.20">
    <property type="entry name" value="PAS domain"/>
    <property type="match status" value="1"/>
</dbReference>
<dbReference type="InterPro" id="IPR013655">
    <property type="entry name" value="PAS_fold_3"/>
</dbReference>
<dbReference type="EMBL" id="JAVREQ010000030">
    <property type="protein sequence ID" value="MDT0382094.1"/>
    <property type="molecule type" value="Genomic_DNA"/>
</dbReference>
<dbReference type="RefSeq" id="WP_311675703.1">
    <property type="nucleotide sequence ID" value="NZ_JAVREQ010000030.1"/>
</dbReference>
<evidence type="ECO:0000259" key="1">
    <source>
        <dbReference type="PROSITE" id="PS50921"/>
    </source>
</evidence>
<reference evidence="3" key="1">
    <citation type="submission" date="2023-07" db="EMBL/GenBank/DDBJ databases">
        <title>30 novel species of actinomycetes from the DSMZ collection.</title>
        <authorList>
            <person name="Nouioui I."/>
        </authorList>
    </citation>
    <scope>NUCLEOTIDE SEQUENCE [LARGE SCALE GENOMIC DNA]</scope>
    <source>
        <strain evidence="3">DSM 42041</strain>
    </source>
</reference>
<dbReference type="Pfam" id="PF03861">
    <property type="entry name" value="ANTAR"/>
    <property type="match status" value="1"/>
</dbReference>
<protein>
    <submittedName>
        <fullName evidence="2">PAS and ANTAR domain-containing protein</fullName>
    </submittedName>
</protein>
<dbReference type="Pfam" id="PF08447">
    <property type="entry name" value="PAS_3"/>
    <property type="match status" value="1"/>
</dbReference>
<name>A0ABU2NYM4_9ACTN</name>
<dbReference type="PROSITE" id="PS50921">
    <property type="entry name" value="ANTAR"/>
    <property type="match status" value="1"/>
</dbReference>
<dbReference type="InterPro" id="IPR036388">
    <property type="entry name" value="WH-like_DNA-bd_sf"/>
</dbReference>
<dbReference type="SUPFAM" id="SSF55785">
    <property type="entry name" value="PYP-like sensor domain (PAS domain)"/>
    <property type="match status" value="1"/>
</dbReference>
<evidence type="ECO:0000313" key="3">
    <source>
        <dbReference type="Proteomes" id="UP001183414"/>
    </source>
</evidence>
<feature type="domain" description="ANTAR" evidence="1">
    <location>
        <begin position="130"/>
        <end position="191"/>
    </location>
</feature>
<organism evidence="2 3">
    <name type="scientific">Streptomyces hazeniae</name>
    <dbReference type="NCBI Taxonomy" id="3075538"/>
    <lineage>
        <taxon>Bacteria</taxon>
        <taxon>Bacillati</taxon>
        <taxon>Actinomycetota</taxon>
        <taxon>Actinomycetes</taxon>
        <taxon>Kitasatosporales</taxon>
        <taxon>Streptomycetaceae</taxon>
        <taxon>Streptomyces</taxon>
    </lineage>
</organism>
<evidence type="ECO:0000313" key="2">
    <source>
        <dbReference type="EMBL" id="MDT0382094.1"/>
    </source>
</evidence>
<dbReference type="Gene3D" id="1.10.10.10">
    <property type="entry name" value="Winged helix-like DNA-binding domain superfamily/Winged helix DNA-binding domain"/>
    <property type="match status" value="1"/>
</dbReference>
<accession>A0ABU2NYM4</accession>
<dbReference type="Gene3D" id="2.10.70.100">
    <property type="match status" value="1"/>
</dbReference>